<organism evidence="2 3">
    <name type="scientific">Melghiribacillus thermohalophilus</name>
    <dbReference type="NCBI Taxonomy" id="1324956"/>
    <lineage>
        <taxon>Bacteria</taxon>
        <taxon>Bacillati</taxon>
        <taxon>Bacillota</taxon>
        <taxon>Bacilli</taxon>
        <taxon>Bacillales</taxon>
        <taxon>Bacillaceae</taxon>
        <taxon>Melghiribacillus</taxon>
    </lineage>
</organism>
<reference evidence="2 3" key="1">
    <citation type="submission" date="2019-03" db="EMBL/GenBank/DDBJ databases">
        <title>Genomic Encyclopedia of Type Strains, Phase IV (KMG-IV): sequencing the most valuable type-strain genomes for metagenomic binning, comparative biology and taxonomic classification.</title>
        <authorList>
            <person name="Goeker M."/>
        </authorList>
    </citation>
    <scope>NUCLEOTIDE SEQUENCE [LARGE SCALE GENOMIC DNA]</scope>
    <source>
        <strain evidence="2 3">DSM 25894</strain>
    </source>
</reference>
<gene>
    <name evidence="2" type="ORF">EDD68_10791</name>
</gene>
<dbReference type="AlphaFoldDB" id="A0A4R3N4R4"/>
<evidence type="ECO:0000313" key="2">
    <source>
        <dbReference type="EMBL" id="TCT23377.1"/>
    </source>
</evidence>
<keyword evidence="1" id="KW-1133">Transmembrane helix</keyword>
<keyword evidence="3" id="KW-1185">Reference proteome</keyword>
<evidence type="ECO:0000256" key="1">
    <source>
        <dbReference type="SAM" id="Phobius"/>
    </source>
</evidence>
<proteinExistence type="predicted"/>
<dbReference type="EMBL" id="SMAN01000007">
    <property type="protein sequence ID" value="TCT23377.1"/>
    <property type="molecule type" value="Genomic_DNA"/>
</dbReference>
<sequence>MPIVDIQDSIANIIYSLFDIVPQYVIILLAIVAGAYLFKKFF</sequence>
<keyword evidence="1" id="KW-0472">Membrane</keyword>
<accession>A0A4R3N4R4</accession>
<keyword evidence="1" id="KW-0812">Transmembrane</keyword>
<name>A0A4R3N4R4_9BACI</name>
<comment type="caution">
    <text evidence="2">The sequence shown here is derived from an EMBL/GenBank/DDBJ whole genome shotgun (WGS) entry which is preliminary data.</text>
</comment>
<feature type="transmembrane region" description="Helical" evidence="1">
    <location>
        <begin position="20"/>
        <end position="38"/>
    </location>
</feature>
<protein>
    <submittedName>
        <fullName evidence="2">Uncharacterized protein</fullName>
    </submittedName>
</protein>
<evidence type="ECO:0000313" key="3">
    <source>
        <dbReference type="Proteomes" id="UP000294650"/>
    </source>
</evidence>
<dbReference type="Proteomes" id="UP000294650">
    <property type="component" value="Unassembled WGS sequence"/>
</dbReference>